<dbReference type="EMBL" id="DYVR01000205">
    <property type="protein sequence ID" value="HJF85473.1"/>
    <property type="molecule type" value="Genomic_DNA"/>
</dbReference>
<evidence type="ECO:0000256" key="3">
    <source>
        <dbReference type="ARBA" id="ARBA00022729"/>
    </source>
</evidence>
<accession>A0A921HPZ7</accession>
<dbReference type="InterPro" id="IPR028082">
    <property type="entry name" value="Peripla_BP_I"/>
</dbReference>
<evidence type="ECO:0000313" key="5">
    <source>
        <dbReference type="EMBL" id="HJF85473.1"/>
    </source>
</evidence>
<dbReference type="SUPFAM" id="SSF47413">
    <property type="entry name" value="lambda repressor-like DNA-binding domains"/>
    <property type="match status" value="1"/>
</dbReference>
<comment type="subcellular location">
    <subcellularLocation>
        <location evidence="1">Cell envelope</location>
    </subcellularLocation>
</comment>
<protein>
    <submittedName>
        <fullName evidence="5">LacI family DNA-binding transcriptional regulator</fullName>
    </submittedName>
</protein>
<dbReference type="Gene3D" id="3.40.50.2300">
    <property type="match status" value="2"/>
</dbReference>
<dbReference type="GO" id="GO:0006355">
    <property type="term" value="P:regulation of DNA-templated transcription"/>
    <property type="evidence" value="ECO:0007669"/>
    <property type="project" value="InterPro"/>
</dbReference>
<dbReference type="Pfam" id="PF00356">
    <property type="entry name" value="LacI"/>
    <property type="match status" value="1"/>
</dbReference>
<dbReference type="CDD" id="cd01392">
    <property type="entry name" value="HTH_LacI"/>
    <property type="match status" value="1"/>
</dbReference>
<dbReference type="CDD" id="cd06307">
    <property type="entry name" value="PBP1_sugar_binding"/>
    <property type="match status" value="1"/>
</dbReference>
<keyword evidence="3" id="KW-0732">Signal</keyword>
<dbReference type="Gene3D" id="1.10.260.40">
    <property type="entry name" value="lambda repressor-like DNA-binding domains"/>
    <property type="match status" value="1"/>
</dbReference>
<dbReference type="GO" id="GO:0030313">
    <property type="term" value="C:cell envelope"/>
    <property type="evidence" value="ECO:0007669"/>
    <property type="project" value="UniProtKB-SubCell"/>
</dbReference>
<gene>
    <name evidence="5" type="ORF">K8V65_07425</name>
</gene>
<dbReference type="GO" id="GO:0003677">
    <property type="term" value="F:DNA binding"/>
    <property type="evidence" value="ECO:0007669"/>
    <property type="project" value="UniProtKB-KW"/>
</dbReference>
<dbReference type="InterPro" id="IPR025997">
    <property type="entry name" value="SBP_2_dom"/>
</dbReference>
<comment type="similarity">
    <text evidence="2">Belongs to the bacterial solute-binding protein 2 family.</text>
</comment>
<dbReference type="AlphaFoldDB" id="A0A921HPZ7"/>
<proteinExistence type="inferred from homology"/>
<reference evidence="5" key="2">
    <citation type="submission" date="2021-09" db="EMBL/GenBank/DDBJ databases">
        <authorList>
            <person name="Gilroy R."/>
        </authorList>
    </citation>
    <scope>NUCLEOTIDE SEQUENCE</scope>
    <source>
        <strain evidence="5">7318</strain>
    </source>
</reference>
<dbReference type="Pfam" id="PF13407">
    <property type="entry name" value="Peripla_BP_4"/>
    <property type="match status" value="1"/>
</dbReference>
<reference evidence="5" key="1">
    <citation type="journal article" date="2021" name="PeerJ">
        <title>Extensive microbial diversity within the chicken gut microbiome revealed by metagenomics and culture.</title>
        <authorList>
            <person name="Gilroy R."/>
            <person name="Ravi A."/>
            <person name="Getino M."/>
            <person name="Pursley I."/>
            <person name="Horton D.L."/>
            <person name="Alikhan N.F."/>
            <person name="Baker D."/>
            <person name="Gharbi K."/>
            <person name="Hall N."/>
            <person name="Watson M."/>
            <person name="Adriaenssens E.M."/>
            <person name="Foster-Nyarko E."/>
            <person name="Jarju S."/>
            <person name="Secka A."/>
            <person name="Antonio M."/>
            <person name="Oren A."/>
            <person name="Chaudhuri R.R."/>
            <person name="La Ragione R."/>
            <person name="Hildebrand F."/>
            <person name="Pallen M.J."/>
        </authorList>
    </citation>
    <scope>NUCLEOTIDE SEQUENCE</scope>
    <source>
        <strain evidence="5">7318</strain>
    </source>
</reference>
<name>A0A921HPZ7_9FIRM</name>
<evidence type="ECO:0000313" key="6">
    <source>
        <dbReference type="Proteomes" id="UP000780768"/>
    </source>
</evidence>
<evidence type="ECO:0000256" key="1">
    <source>
        <dbReference type="ARBA" id="ARBA00004196"/>
    </source>
</evidence>
<evidence type="ECO:0000256" key="2">
    <source>
        <dbReference type="ARBA" id="ARBA00007639"/>
    </source>
</evidence>
<dbReference type="PROSITE" id="PS50932">
    <property type="entry name" value="HTH_LACI_2"/>
    <property type="match status" value="1"/>
</dbReference>
<dbReference type="PANTHER" id="PTHR46847:SF1">
    <property type="entry name" value="D-ALLOSE-BINDING PERIPLASMIC PROTEIN-RELATED"/>
    <property type="match status" value="1"/>
</dbReference>
<evidence type="ECO:0000259" key="4">
    <source>
        <dbReference type="PROSITE" id="PS50932"/>
    </source>
</evidence>
<keyword evidence="5" id="KW-0238">DNA-binding</keyword>
<dbReference type="Proteomes" id="UP000780768">
    <property type="component" value="Unassembled WGS sequence"/>
</dbReference>
<dbReference type="InterPro" id="IPR000843">
    <property type="entry name" value="HTH_LacI"/>
</dbReference>
<comment type="caution">
    <text evidence="5">The sequence shown here is derived from an EMBL/GenBank/DDBJ whole genome shotgun (WGS) entry which is preliminary data.</text>
</comment>
<sequence>MAVTLQQIADMAGVSRGTVDRALNNRGRIRPEVEQKIKKIAKELGYQPSRAGRALAMAKKNLKIGVILQLARTPFMQEVLKGLEAAKKEVESLGTTVDIRQIDKVSAGQVVEIMEQMRSEEVSGIALSPSEDSYLKQIINKFIHEYHIPIVTFNSDVEETDRLCFVGQDTKRSGQTAAGLMGEIIGGKGQIIVISGYGENLSLKNRAVGFVQELEKSYPEVEYLGMRFAYDDNWVAEKITEEVLTQYPKIKGIYITGSGVLGVCEAIKTAGRSADIKIIANDFIQENIYWLMEGTINFLIGQDAYTQGYQSVMVLFRKLFDNKEPEKDCLYTEIVIKNKYNI</sequence>
<feature type="domain" description="HTH lacI-type" evidence="4">
    <location>
        <begin position="3"/>
        <end position="57"/>
    </location>
</feature>
<organism evidence="5 6">
    <name type="scientific">Megamonas hypermegale</name>
    <dbReference type="NCBI Taxonomy" id="158847"/>
    <lineage>
        <taxon>Bacteria</taxon>
        <taxon>Bacillati</taxon>
        <taxon>Bacillota</taxon>
        <taxon>Negativicutes</taxon>
        <taxon>Selenomonadales</taxon>
        <taxon>Selenomonadaceae</taxon>
        <taxon>Megamonas</taxon>
    </lineage>
</organism>
<dbReference type="SMART" id="SM00354">
    <property type="entry name" value="HTH_LACI"/>
    <property type="match status" value="1"/>
</dbReference>
<dbReference type="InterPro" id="IPR010982">
    <property type="entry name" value="Lambda_DNA-bd_dom_sf"/>
</dbReference>
<dbReference type="SUPFAM" id="SSF53822">
    <property type="entry name" value="Periplasmic binding protein-like I"/>
    <property type="match status" value="1"/>
</dbReference>
<dbReference type="PANTHER" id="PTHR46847">
    <property type="entry name" value="D-ALLOSE-BINDING PERIPLASMIC PROTEIN-RELATED"/>
    <property type="match status" value="1"/>
</dbReference>
<dbReference type="GO" id="GO:0030246">
    <property type="term" value="F:carbohydrate binding"/>
    <property type="evidence" value="ECO:0007669"/>
    <property type="project" value="UniProtKB-ARBA"/>
</dbReference>